<evidence type="ECO:0000256" key="3">
    <source>
        <dbReference type="ARBA" id="ARBA00013014"/>
    </source>
</evidence>
<dbReference type="InterPro" id="IPR036291">
    <property type="entry name" value="NAD(P)-bd_dom_sf"/>
</dbReference>
<accession>A0A250KQ98</accession>
<keyword evidence="14" id="KW-1185">Reference proteome</keyword>
<comment type="pathway">
    <text evidence="1 10">Cofactor biosynthesis; (R)-pantothenate biosynthesis; (R)-pantoate from 3-methyl-2-oxobutanoate: step 2/2.</text>
</comment>
<feature type="domain" description="Ketopantoate reductase N-terminal" evidence="11">
    <location>
        <begin position="3"/>
        <end position="153"/>
    </location>
</feature>
<dbReference type="NCBIfam" id="TIGR00745">
    <property type="entry name" value="apbA_panE"/>
    <property type="match status" value="1"/>
</dbReference>
<dbReference type="UniPathway" id="UPA00028">
    <property type="reaction ID" value="UER00004"/>
</dbReference>
<evidence type="ECO:0000256" key="5">
    <source>
        <dbReference type="ARBA" id="ARBA00022655"/>
    </source>
</evidence>
<sequence length="307" mass="33118">MKVLVIGSGAVGGFYGSLLAAQGAEVSMAARSDYMHVHAHGIDITSESKLGAYHFRPHTVVRNAAELPEKPDYVLLCIKVVENADRVGLLKDAVGPGTSIVLISNGIDIEDEIAKAFPDNELISGLAFICVTRTAPGKIWHQAYGRLALGNYPQGLSEKALELCKVFERSGITCVASEDIVAARWQKCVWNAPFNPLSVLSAGLSTNEILSTQESFVRAIMEEVCLIAEATGHPLPADTVNKNIENTYRMPPYKTSMLLDFEAGRPMETEAILGNAVRAGWNAGVPIPHLESVYALMKLRELGRGDG</sequence>
<evidence type="ECO:0000256" key="9">
    <source>
        <dbReference type="ARBA" id="ARBA00048793"/>
    </source>
</evidence>
<protein>
    <recommendedName>
        <fullName evidence="4 10">2-dehydropantoate 2-reductase</fullName>
        <ecNumber evidence="3 10">1.1.1.169</ecNumber>
    </recommendedName>
    <alternativeName>
        <fullName evidence="8 10">Ketopantoate reductase</fullName>
    </alternativeName>
</protein>
<dbReference type="Pfam" id="PF08546">
    <property type="entry name" value="ApbA_C"/>
    <property type="match status" value="1"/>
</dbReference>
<dbReference type="PANTHER" id="PTHR21708:SF26">
    <property type="entry name" value="2-DEHYDROPANTOATE 2-REDUCTASE"/>
    <property type="match status" value="1"/>
</dbReference>
<reference evidence="13 14" key="1">
    <citation type="submission" date="2016-12" db="EMBL/GenBank/DDBJ databases">
        <title>Genome sequencing of Methylocaldum marinum.</title>
        <authorList>
            <person name="Takeuchi M."/>
            <person name="Kamagata Y."/>
            <person name="Hiraoka S."/>
            <person name="Oshima K."/>
            <person name="Hattori M."/>
            <person name="Iwasaki W."/>
        </authorList>
    </citation>
    <scope>NUCLEOTIDE SEQUENCE [LARGE SCALE GENOMIC DNA]</scope>
    <source>
        <strain evidence="13 14">S8</strain>
    </source>
</reference>
<dbReference type="Gene3D" id="1.10.1040.10">
    <property type="entry name" value="N-(1-d-carboxylethyl)-l-norvaline Dehydrogenase, domain 2"/>
    <property type="match status" value="1"/>
</dbReference>
<dbReference type="InterPro" id="IPR003710">
    <property type="entry name" value="ApbA"/>
</dbReference>
<dbReference type="InterPro" id="IPR013328">
    <property type="entry name" value="6PGD_dom2"/>
</dbReference>
<dbReference type="EC" id="1.1.1.169" evidence="3 10"/>
<dbReference type="EMBL" id="AP017928">
    <property type="protein sequence ID" value="BBA33767.1"/>
    <property type="molecule type" value="Genomic_DNA"/>
</dbReference>
<evidence type="ECO:0000256" key="7">
    <source>
        <dbReference type="ARBA" id="ARBA00023002"/>
    </source>
</evidence>
<name>A0A250KQ98_9GAMM</name>
<dbReference type="GO" id="GO:0015940">
    <property type="term" value="P:pantothenate biosynthetic process"/>
    <property type="evidence" value="ECO:0007669"/>
    <property type="project" value="UniProtKB-UniPathway"/>
</dbReference>
<dbReference type="GO" id="GO:0008677">
    <property type="term" value="F:2-dehydropantoate 2-reductase activity"/>
    <property type="evidence" value="ECO:0007669"/>
    <property type="project" value="UniProtKB-EC"/>
</dbReference>
<dbReference type="InterPro" id="IPR013332">
    <property type="entry name" value="KPR_N"/>
</dbReference>
<dbReference type="SUPFAM" id="SSF48179">
    <property type="entry name" value="6-phosphogluconate dehydrogenase C-terminal domain-like"/>
    <property type="match status" value="1"/>
</dbReference>
<dbReference type="InterPro" id="IPR008927">
    <property type="entry name" value="6-PGluconate_DH-like_C_sf"/>
</dbReference>
<evidence type="ECO:0000256" key="8">
    <source>
        <dbReference type="ARBA" id="ARBA00032024"/>
    </source>
</evidence>
<evidence type="ECO:0000256" key="4">
    <source>
        <dbReference type="ARBA" id="ARBA00019465"/>
    </source>
</evidence>
<evidence type="ECO:0000259" key="11">
    <source>
        <dbReference type="Pfam" id="PF02558"/>
    </source>
</evidence>
<comment type="similarity">
    <text evidence="2 10">Belongs to the ketopantoate reductase family.</text>
</comment>
<evidence type="ECO:0000313" key="14">
    <source>
        <dbReference type="Proteomes" id="UP000266313"/>
    </source>
</evidence>
<dbReference type="AlphaFoldDB" id="A0A250KQ98"/>
<keyword evidence="6 10" id="KW-0521">NADP</keyword>
<dbReference type="FunFam" id="1.10.1040.10:FF:000017">
    <property type="entry name" value="2-dehydropantoate 2-reductase"/>
    <property type="match status" value="1"/>
</dbReference>
<dbReference type="RefSeq" id="WP_119629326.1">
    <property type="nucleotide sequence ID" value="NZ_AP017928.1"/>
</dbReference>
<comment type="catalytic activity">
    <reaction evidence="9 10">
        <text>(R)-pantoate + NADP(+) = 2-dehydropantoate + NADPH + H(+)</text>
        <dbReference type="Rhea" id="RHEA:16233"/>
        <dbReference type="ChEBI" id="CHEBI:11561"/>
        <dbReference type="ChEBI" id="CHEBI:15378"/>
        <dbReference type="ChEBI" id="CHEBI:15980"/>
        <dbReference type="ChEBI" id="CHEBI:57783"/>
        <dbReference type="ChEBI" id="CHEBI:58349"/>
        <dbReference type="EC" id="1.1.1.169"/>
    </reaction>
</comment>
<organism evidence="13 14">
    <name type="scientific">Methylocaldum marinum</name>
    <dbReference type="NCBI Taxonomy" id="1432792"/>
    <lineage>
        <taxon>Bacteria</taxon>
        <taxon>Pseudomonadati</taxon>
        <taxon>Pseudomonadota</taxon>
        <taxon>Gammaproteobacteria</taxon>
        <taxon>Methylococcales</taxon>
        <taxon>Methylococcaceae</taxon>
        <taxon>Methylocaldum</taxon>
    </lineage>
</organism>
<dbReference type="Gene3D" id="3.40.50.720">
    <property type="entry name" value="NAD(P)-binding Rossmann-like Domain"/>
    <property type="match status" value="1"/>
</dbReference>
<dbReference type="PANTHER" id="PTHR21708">
    <property type="entry name" value="PROBABLE 2-DEHYDROPANTOATE 2-REDUCTASE"/>
    <property type="match status" value="1"/>
</dbReference>
<gene>
    <name evidence="13" type="ORF">sS8_1811</name>
</gene>
<dbReference type="SUPFAM" id="SSF51735">
    <property type="entry name" value="NAD(P)-binding Rossmann-fold domains"/>
    <property type="match status" value="1"/>
</dbReference>
<dbReference type="OrthoDB" id="6530772at2"/>
<proteinExistence type="inferred from homology"/>
<comment type="function">
    <text evidence="10">Catalyzes the NADPH-dependent reduction of ketopantoate into pantoic acid.</text>
</comment>
<dbReference type="KEGG" id="mmai:sS8_1811"/>
<feature type="domain" description="Ketopantoate reductase C-terminal" evidence="12">
    <location>
        <begin position="179"/>
        <end position="300"/>
    </location>
</feature>
<dbReference type="InterPro" id="IPR013752">
    <property type="entry name" value="KPA_reductase"/>
</dbReference>
<dbReference type="Pfam" id="PF02558">
    <property type="entry name" value="ApbA"/>
    <property type="match status" value="1"/>
</dbReference>
<dbReference type="InterPro" id="IPR051402">
    <property type="entry name" value="KPR-Related"/>
</dbReference>
<evidence type="ECO:0000256" key="6">
    <source>
        <dbReference type="ARBA" id="ARBA00022857"/>
    </source>
</evidence>
<evidence type="ECO:0000313" key="13">
    <source>
        <dbReference type="EMBL" id="BBA33767.1"/>
    </source>
</evidence>
<keyword evidence="5 10" id="KW-0566">Pantothenate biosynthesis</keyword>
<dbReference type="Proteomes" id="UP000266313">
    <property type="component" value="Chromosome"/>
</dbReference>
<evidence type="ECO:0000256" key="1">
    <source>
        <dbReference type="ARBA" id="ARBA00004994"/>
    </source>
</evidence>
<keyword evidence="7 10" id="KW-0560">Oxidoreductase</keyword>
<evidence type="ECO:0000256" key="2">
    <source>
        <dbReference type="ARBA" id="ARBA00007870"/>
    </source>
</evidence>
<evidence type="ECO:0000256" key="10">
    <source>
        <dbReference type="RuleBase" id="RU362068"/>
    </source>
</evidence>
<dbReference type="GO" id="GO:0005737">
    <property type="term" value="C:cytoplasm"/>
    <property type="evidence" value="ECO:0007669"/>
    <property type="project" value="TreeGrafter"/>
</dbReference>
<evidence type="ECO:0000259" key="12">
    <source>
        <dbReference type="Pfam" id="PF08546"/>
    </source>
</evidence>